<dbReference type="GO" id="GO:0005524">
    <property type="term" value="F:ATP binding"/>
    <property type="evidence" value="ECO:0007669"/>
    <property type="project" value="UniProtKB-KW"/>
</dbReference>
<evidence type="ECO:0000256" key="4">
    <source>
        <dbReference type="ARBA" id="ARBA00022598"/>
    </source>
</evidence>
<dbReference type="PANTHER" id="PTHR21299">
    <property type="entry name" value="CYTIDYLATE KINASE/PANTOATE-BETA-ALANINE LIGASE"/>
    <property type="match status" value="1"/>
</dbReference>
<feature type="non-terminal residue" evidence="9">
    <location>
        <position position="1"/>
    </location>
</feature>
<keyword evidence="5" id="KW-0566">Pantothenate biosynthesis</keyword>
<evidence type="ECO:0000256" key="1">
    <source>
        <dbReference type="ARBA" id="ARBA00004990"/>
    </source>
</evidence>
<dbReference type="EMBL" id="LAZR01057861">
    <property type="protein sequence ID" value="KKK71156.1"/>
    <property type="molecule type" value="Genomic_DNA"/>
</dbReference>
<keyword evidence="4" id="KW-0436">Ligase</keyword>
<evidence type="ECO:0000256" key="6">
    <source>
        <dbReference type="ARBA" id="ARBA00022741"/>
    </source>
</evidence>
<dbReference type="GO" id="GO:0015940">
    <property type="term" value="P:pantothenate biosynthetic process"/>
    <property type="evidence" value="ECO:0007669"/>
    <property type="project" value="UniProtKB-UniPathway"/>
</dbReference>
<keyword evidence="7" id="KW-0067">ATP-binding</keyword>
<comment type="pathway">
    <text evidence="1">Cofactor biosynthesis; (R)-pantothenate biosynthesis; (R)-pantothenate from (R)-pantoate and beta-alanine: step 1/1.</text>
</comment>
<reference evidence="9" key="1">
    <citation type="journal article" date="2015" name="Nature">
        <title>Complex archaea that bridge the gap between prokaryotes and eukaryotes.</title>
        <authorList>
            <person name="Spang A."/>
            <person name="Saw J.H."/>
            <person name="Jorgensen S.L."/>
            <person name="Zaremba-Niedzwiedzka K."/>
            <person name="Martijn J."/>
            <person name="Lind A.E."/>
            <person name="van Eijk R."/>
            <person name="Schleper C."/>
            <person name="Guy L."/>
            <person name="Ettema T.J."/>
        </authorList>
    </citation>
    <scope>NUCLEOTIDE SEQUENCE</scope>
</reference>
<dbReference type="UniPathway" id="UPA00028">
    <property type="reaction ID" value="UER00005"/>
</dbReference>
<name>A0A0F9AG26_9ZZZZ</name>
<accession>A0A0F9AG26</accession>
<evidence type="ECO:0000256" key="3">
    <source>
        <dbReference type="ARBA" id="ARBA00012219"/>
    </source>
</evidence>
<sequence>HISLMHNARDENDKLIVSIFVNPTQFDNGDDFKSYPRQLDKDIEIAESINVDIVFVPYAEELFKEGFCTYVLQTKLTEPLCGKFRPGHFKGVTTIMTKLFNIIKPDRAYLGQKDYQQNIVIKRLVHDLNMTIDIKVLPTVRDKDGLACSSRNRHLNPQERSNALCIYNSLLKAKSMYSSSIKDANKIIEEMTSIIKSEEYTRIDYVSIVNPNTLEDVSCINGKAVATVAVRVGDTRLIDNIILE</sequence>
<comment type="catalytic activity">
    <reaction evidence="8">
        <text>(R)-pantoate + beta-alanine + ATP = (R)-pantothenate + AMP + diphosphate + H(+)</text>
        <dbReference type="Rhea" id="RHEA:10912"/>
        <dbReference type="ChEBI" id="CHEBI:15378"/>
        <dbReference type="ChEBI" id="CHEBI:15980"/>
        <dbReference type="ChEBI" id="CHEBI:29032"/>
        <dbReference type="ChEBI" id="CHEBI:30616"/>
        <dbReference type="ChEBI" id="CHEBI:33019"/>
        <dbReference type="ChEBI" id="CHEBI:57966"/>
        <dbReference type="ChEBI" id="CHEBI:456215"/>
        <dbReference type="EC" id="6.3.2.1"/>
    </reaction>
</comment>
<dbReference type="CDD" id="cd00560">
    <property type="entry name" value="PanC"/>
    <property type="match status" value="1"/>
</dbReference>
<dbReference type="Gene3D" id="3.40.50.620">
    <property type="entry name" value="HUPs"/>
    <property type="match status" value="1"/>
</dbReference>
<evidence type="ECO:0000313" key="9">
    <source>
        <dbReference type="EMBL" id="KKK71156.1"/>
    </source>
</evidence>
<evidence type="ECO:0000256" key="5">
    <source>
        <dbReference type="ARBA" id="ARBA00022655"/>
    </source>
</evidence>
<dbReference type="GO" id="GO:0004592">
    <property type="term" value="F:pantoate-beta-alanine ligase activity"/>
    <property type="evidence" value="ECO:0007669"/>
    <property type="project" value="UniProtKB-EC"/>
</dbReference>
<keyword evidence="6" id="KW-0547">Nucleotide-binding</keyword>
<dbReference type="Pfam" id="PF02569">
    <property type="entry name" value="Pantoate_ligase"/>
    <property type="match status" value="1"/>
</dbReference>
<dbReference type="EC" id="6.3.2.1" evidence="3"/>
<evidence type="ECO:0000256" key="2">
    <source>
        <dbReference type="ARBA" id="ARBA00009256"/>
    </source>
</evidence>
<proteinExistence type="inferred from homology"/>
<dbReference type="Gene3D" id="3.30.1300.10">
    <property type="entry name" value="Pantoate-beta-alanine ligase, C-terminal domain"/>
    <property type="match status" value="1"/>
</dbReference>
<evidence type="ECO:0000256" key="7">
    <source>
        <dbReference type="ARBA" id="ARBA00022840"/>
    </source>
</evidence>
<gene>
    <name evidence="9" type="ORF">LCGC14_2916760</name>
</gene>
<dbReference type="InterPro" id="IPR042176">
    <property type="entry name" value="Pantoate_ligase_C"/>
</dbReference>
<dbReference type="GO" id="GO:0005829">
    <property type="term" value="C:cytosol"/>
    <property type="evidence" value="ECO:0007669"/>
    <property type="project" value="TreeGrafter"/>
</dbReference>
<dbReference type="PANTHER" id="PTHR21299:SF1">
    <property type="entry name" value="PANTOATE--BETA-ALANINE LIGASE"/>
    <property type="match status" value="1"/>
</dbReference>
<organism evidence="9">
    <name type="scientific">marine sediment metagenome</name>
    <dbReference type="NCBI Taxonomy" id="412755"/>
    <lineage>
        <taxon>unclassified sequences</taxon>
        <taxon>metagenomes</taxon>
        <taxon>ecological metagenomes</taxon>
    </lineage>
</organism>
<dbReference type="HAMAP" id="MF_00158">
    <property type="entry name" value="PanC"/>
    <property type="match status" value="1"/>
</dbReference>
<comment type="caution">
    <text evidence="9">The sequence shown here is derived from an EMBL/GenBank/DDBJ whole genome shotgun (WGS) entry which is preliminary data.</text>
</comment>
<dbReference type="AlphaFoldDB" id="A0A0F9AG26"/>
<dbReference type="NCBIfam" id="TIGR00018">
    <property type="entry name" value="panC"/>
    <property type="match status" value="1"/>
</dbReference>
<dbReference type="FunFam" id="3.30.1300.10:FF:000001">
    <property type="entry name" value="Pantothenate synthetase"/>
    <property type="match status" value="1"/>
</dbReference>
<evidence type="ECO:0000256" key="8">
    <source>
        <dbReference type="ARBA" id="ARBA00048258"/>
    </source>
</evidence>
<dbReference type="InterPro" id="IPR014729">
    <property type="entry name" value="Rossmann-like_a/b/a_fold"/>
</dbReference>
<comment type="similarity">
    <text evidence="2">Belongs to the pantothenate synthetase family.</text>
</comment>
<protein>
    <recommendedName>
        <fullName evidence="3">pantoate--beta-alanine ligase (AMP-forming)</fullName>
        <ecNumber evidence="3">6.3.2.1</ecNumber>
    </recommendedName>
</protein>
<dbReference type="SUPFAM" id="SSF52374">
    <property type="entry name" value="Nucleotidylyl transferase"/>
    <property type="match status" value="1"/>
</dbReference>
<dbReference type="InterPro" id="IPR003721">
    <property type="entry name" value="Pantoate_ligase"/>
</dbReference>